<organism evidence="8 9">
    <name type="scientific">Solirubrobacter ginsenosidimutans</name>
    <dbReference type="NCBI Taxonomy" id="490573"/>
    <lineage>
        <taxon>Bacteria</taxon>
        <taxon>Bacillati</taxon>
        <taxon>Actinomycetota</taxon>
        <taxon>Thermoleophilia</taxon>
        <taxon>Solirubrobacterales</taxon>
        <taxon>Solirubrobacteraceae</taxon>
        <taxon>Solirubrobacter</taxon>
    </lineage>
</organism>
<proteinExistence type="inferred from homology"/>
<feature type="signal peptide" evidence="6">
    <location>
        <begin position="1"/>
        <end position="20"/>
    </location>
</feature>
<feature type="domain" description="GH10" evidence="7">
    <location>
        <begin position="123"/>
        <end position="488"/>
    </location>
</feature>
<keyword evidence="9" id="KW-1185">Reference proteome</keyword>
<name>A0A9X3RZS0_9ACTN</name>
<dbReference type="SUPFAM" id="SSF51445">
    <property type="entry name" value="(Trans)glycosidases"/>
    <property type="match status" value="1"/>
</dbReference>
<keyword evidence="4" id="KW-0326">Glycosidase</keyword>
<evidence type="ECO:0000256" key="2">
    <source>
        <dbReference type="ARBA" id="ARBA00023277"/>
    </source>
</evidence>
<dbReference type="InterPro" id="IPR001000">
    <property type="entry name" value="GH10_dom"/>
</dbReference>
<evidence type="ECO:0000313" key="9">
    <source>
        <dbReference type="Proteomes" id="UP001149140"/>
    </source>
</evidence>
<dbReference type="SMART" id="SM00633">
    <property type="entry name" value="Glyco_10"/>
    <property type="match status" value="1"/>
</dbReference>
<accession>A0A9X3RZS0</accession>
<comment type="similarity">
    <text evidence="4">Belongs to the glycosyl hydrolase 10 (cellulase F) family.</text>
</comment>
<dbReference type="PRINTS" id="PR00134">
    <property type="entry name" value="GLHYDRLASE10"/>
</dbReference>
<reference evidence="8" key="1">
    <citation type="submission" date="2022-10" db="EMBL/GenBank/DDBJ databases">
        <title>The WGS of Solirubrobacter ginsenosidimutans DSM 21036.</title>
        <authorList>
            <person name="Jiang Z."/>
        </authorList>
    </citation>
    <scope>NUCLEOTIDE SEQUENCE</scope>
    <source>
        <strain evidence="8">DSM 21036</strain>
    </source>
</reference>
<keyword evidence="3 4" id="KW-0624">Polysaccharide degradation</keyword>
<keyword evidence="6" id="KW-0732">Signal</keyword>
<dbReference type="InterPro" id="IPR017853">
    <property type="entry name" value="GH"/>
</dbReference>
<sequence>MATALALGLTSVAHVGTASAVDLSLPSLWQAYQNDFTIGTFGNWNSAQALYHFRSNAIPNNLKLDSQIGTSATNSLSRQQYVAKVAQINADTTLSDQQKADAIETANEQIVLQPTTGNGQAEQVLQSIEAYNTANNLSGANKKVVRAHTLAWHGGQQPNWFFCNGFTYDAANPDWASPATMLKRLDNYIHEMMDKYSKYSDIIVSWDVVNEAIDDYSGQIRNAQDPQVGQWGRIFRRPDLDGNPDARLAAESAWVRQAFESARKWSNADGVHWKLYYNDYQDSDKTYEPKLSQTIKMLKPIHDAGNIDGYGMQGRLSDAAPSIAQLKAQIQAGLTVADEISVSEADTRSDFEANPDYDPTQPSRPVTAADANDPAHQWPTFGSCSWTNRAASNGNTFDVCNSPVRRIPAWGTGANNALANSPDIMKKQADFEADWMDLLISYKDKVKYFDMDGTSDSSTFNSADGAHLWSGLAGNPEKYSFFAFLGAPARESMRNEIARVDTLVPATYASDAWQKVLAARDAAQALVNVRIYSIGDVNNVKNATAALTSAIGDYQAVTGSGDVGGSVPATLALTLGAPASFGAFTPGVDHDYTASTTANVISSAGDAALTVSDPGHLTNGAFSLADPLGVALSKTAWSAPVSNDPVGITFQQHIAATQPLRTGTYSQTLTFTLSTTTP</sequence>
<dbReference type="Proteomes" id="UP001149140">
    <property type="component" value="Unassembled WGS sequence"/>
</dbReference>
<evidence type="ECO:0000256" key="6">
    <source>
        <dbReference type="SAM" id="SignalP"/>
    </source>
</evidence>
<dbReference type="RefSeq" id="WP_270037933.1">
    <property type="nucleotide sequence ID" value="NZ_JAPDOD010000002.1"/>
</dbReference>
<feature type="region of interest" description="Disordered" evidence="5">
    <location>
        <begin position="345"/>
        <end position="372"/>
    </location>
</feature>
<comment type="caution">
    <text evidence="8">The sequence shown here is derived from an EMBL/GenBank/DDBJ whole genome shotgun (WGS) entry which is preliminary data.</text>
</comment>
<gene>
    <name evidence="8" type="ORF">OM076_03180</name>
</gene>
<evidence type="ECO:0000256" key="3">
    <source>
        <dbReference type="ARBA" id="ARBA00023326"/>
    </source>
</evidence>
<evidence type="ECO:0000259" key="7">
    <source>
        <dbReference type="SMART" id="SM00633"/>
    </source>
</evidence>
<evidence type="ECO:0000313" key="8">
    <source>
        <dbReference type="EMBL" id="MDA0159257.1"/>
    </source>
</evidence>
<comment type="catalytic activity">
    <reaction evidence="4">
        <text>Endohydrolysis of (1-&gt;4)-beta-D-xylosidic linkages in xylans.</text>
        <dbReference type="EC" id="3.2.1.8"/>
    </reaction>
</comment>
<dbReference type="Gene3D" id="3.20.20.80">
    <property type="entry name" value="Glycosidases"/>
    <property type="match status" value="1"/>
</dbReference>
<dbReference type="GO" id="GO:0031176">
    <property type="term" value="F:endo-1,4-beta-xylanase activity"/>
    <property type="evidence" value="ECO:0007669"/>
    <property type="project" value="UniProtKB-EC"/>
</dbReference>
<dbReference type="AlphaFoldDB" id="A0A9X3RZS0"/>
<dbReference type="EC" id="3.2.1.8" evidence="4"/>
<evidence type="ECO:0000256" key="4">
    <source>
        <dbReference type="RuleBase" id="RU361174"/>
    </source>
</evidence>
<evidence type="ECO:0000256" key="5">
    <source>
        <dbReference type="SAM" id="MobiDB-lite"/>
    </source>
</evidence>
<keyword evidence="1 4" id="KW-0378">Hydrolase</keyword>
<feature type="chain" id="PRO_5040978689" description="Beta-xylanase" evidence="6">
    <location>
        <begin position="21"/>
        <end position="678"/>
    </location>
</feature>
<dbReference type="GO" id="GO:0000272">
    <property type="term" value="P:polysaccharide catabolic process"/>
    <property type="evidence" value="ECO:0007669"/>
    <property type="project" value="UniProtKB-KW"/>
</dbReference>
<evidence type="ECO:0000256" key="1">
    <source>
        <dbReference type="ARBA" id="ARBA00022801"/>
    </source>
</evidence>
<keyword evidence="2 4" id="KW-0119">Carbohydrate metabolism</keyword>
<dbReference type="EMBL" id="JAPDOD010000002">
    <property type="protein sequence ID" value="MDA0159257.1"/>
    <property type="molecule type" value="Genomic_DNA"/>
</dbReference>
<dbReference type="Pfam" id="PF00331">
    <property type="entry name" value="Glyco_hydro_10"/>
    <property type="match status" value="1"/>
</dbReference>
<protein>
    <recommendedName>
        <fullName evidence="4">Beta-xylanase</fullName>
        <ecNumber evidence="4">3.2.1.8</ecNumber>
    </recommendedName>
</protein>